<protein>
    <submittedName>
        <fullName evidence="2">Uncharacterized protein</fullName>
    </submittedName>
</protein>
<proteinExistence type="predicted"/>
<reference evidence="2" key="1">
    <citation type="journal article" date="2021" name="PeerJ">
        <title>Extensive microbial diversity within the chicken gut microbiome revealed by metagenomics and culture.</title>
        <authorList>
            <person name="Gilroy R."/>
            <person name="Ravi A."/>
            <person name="Getino M."/>
            <person name="Pursley I."/>
            <person name="Horton D.L."/>
            <person name="Alikhan N.F."/>
            <person name="Baker D."/>
            <person name="Gharbi K."/>
            <person name="Hall N."/>
            <person name="Watson M."/>
            <person name="Adriaenssens E.M."/>
            <person name="Foster-Nyarko E."/>
            <person name="Jarju S."/>
            <person name="Secka A."/>
            <person name="Antonio M."/>
            <person name="Oren A."/>
            <person name="Chaudhuri R.R."/>
            <person name="La Ragione R."/>
            <person name="Hildebrand F."/>
            <person name="Pallen M.J."/>
        </authorList>
    </citation>
    <scope>NUCLEOTIDE SEQUENCE</scope>
    <source>
        <strain evidence="2">ChiHjej8B7-3636</strain>
    </source>
</reference>
<dbReference type="Pfam" id="PF19845">
    <property type="entry name" value="DUF6320"/>
    <property type="match status" value="1"/>
</dbReference>
<feature type="transmembrane region" description="Helical" evidence="1">
    <location>
        <begin position="162"/>
        <end position="182"/>
    </location>
</feature>
<comment type="caution">
    <text evidence="2">The sequence shown here is derived from an EMBL/GenBank/DDBJ whole genome shotgun (WGS) entry which is preliminary data.</text>
</comment>
<feature type="transmembrane region" description="Helical" evidence="1">
    <location>
        <begin position="126"/>
        <end position="150"/>
    </location>
</feature>
<dbReference type="AlphaFoldDB" id="A0A9D2H768"/>
<dbReference type="EMBL" id="DXAM01000132">
    <property type="protein sequence ID" value="HJA05029.1"/>
    <property type="molecule type" value="Genomic_DNA"/>
</dbReference>
<feature type="transmembrane region" description="Helical" evidence="1">
    <location>
        <begin position="74"/>
        <end position="95"/>
    </location>
</feature>
<feature type="transmembrane region" description="Helical" evidence="1">
    <location>
        <begin position="188"/>
        <end position="207"/>
    </location>
</feature>
<reference evidence="2" key="2">
    <citation type="submission" date="2021-04" db="EMBL/GenBank/DDBJ databases">
        <authorList>
            <person name="Gilroy R."/>
        </authorList>
    </citation>
    <scope>NUCLEOTIDE SEQUENCE</scope>
    <source>
        <strain evidence="2">ChiHjej8B7-3636</strain>
    </source>
</reference>
<evidence type="ECO:0000313" key="2">
    <source>
        <dbReference type="EMBL" id="HJA05029.1"/>
    </source>
</evidence>
<gene>
    <name evidence="2" type="ORF">H9800_09260</name>
</gene>
<dbReference type="Proteomes" id="UP000824220">
    <property type="component" value="Unassembled WGS sequence"/>
</dbReference>
<accession>A0A9D2H768</accession>
<organism evidence="2 3">
    <name type="scientific">Candidatus Microbacterium stercoravium</name>
    <dbReference type="NCBI Taxonomy" id="2838697"/>
    <lineage>
        <taxon>Bacteria</taxon>
        <taxon>Bacillati</taxon>
        <taxon>Actinomycetota</taxon>
        <taxon>Actinomycetes</taxon>
        <taxon>Micrococcales</taxon>
        <taxon>Microbacteriaceae</taxon>
        <taxon>Microbacterium</taxon>
    </lineage>
</organism>
<dbReference type="InterPro" id="IPR046283">
    <property type="entry name" value="DUF6320"/>
</dbReference>
<evidence type="ECO:0000313" key="3">
    <source>
        <dbReference type="Proteomes" id="UP000824220"/>
    </source>
</evidence>
<feature type="transmembrane region" description="Helical" evidence="1">
    <location>
        <begin position="49"/>
        <end position="68"/>
    </location>
</feature>
<keyword evidence="1" id="KW-0812">Transmembrane</keyword>
<name>A0A9D2H768_9MICO</name>
<sequence>MRRCEACAVGIEGTWERCPLCGASTAGASVPDPLPAVPLDFSRRRVLRILFFASLGVILVSLAAQLLFNRGDAGVGVLRSIWLGVVALWLVVMMAVRKRRNVAKGTAYLVILLGGVSAYWDYLTGWHGWALSYAVPATCACSIVAVLITVRVMRTEVGEHIVYSWMTAVLGLVPVVFLALGWVRQPAVSVVCGVLSLVALAMQLASLRETRHELAKRLHL</sequence>
<evidence type="ECO:0000256" key="1">
    <source>
        <dbReference type="SAM" id="Phobius"/>
    </source>
</evidence>
<feature type="transmembrane region" description="Helical" evidence="1">
    <location>
        <begin position="102"/>
        <end position="120"/>
    </location>
</feature>
<keyword evidence="1" id="KW-1133">Transmembrane helix</keyword>
<keyword evidence="1" id="KW-0472">Membrane</keyword>